<dbReference type="InterPro" id="IPR016181">
    <property type="entry name" value="Acyl_CoA_acyltransferase"/>
</dbReference>
<dbReference type="PIRSF" id="PIRSF000423">
    <property type="entry name" value="ArgA"/>
    <property type="match status" value="1"/>
</dbReference>
<dbReference type="SUPFAM" id="SSF55729">
    <property type="entry name" value="Acyl-CoA N-acyltransferases (Nat)"/>
    <property type="match status" value="1"/>
</dbReference>
<sequence>MTTLPPNKSTNVRSVLEYVPYFRGKIFAVHVEQPLVNSEELVDALLDLDALQEIGVKPILIAEGLDASALYEHTRVCEMRSALVEAPLKGGQLVRERVREILGRHQIPVVASGRTGSFDTDSIHLAYTLGASKYIALLNDHKVPSRDGHPIAAILESEVAGLSGELTHRELLDQAAEACRAGIPRVHLLDGKMRGVLVEELFSEEGVGTMVHTDSYREIRPLKEEDIPELLSMIARSVVDSKLVDRNYEDIAAKIDDYYVLTLDDSIVGCVAVYPYPEHRSAELGCLYIKHRHEGRGYGRTLCEFARKKAEEMGMNFIFALSQSAVHYFRDRMHYAEFSRDSLPPERLRALELSGRKSGVFGLRLK</sequence>
<dbReference type="PANTHER" id="PTHR30602:SF12">
    <property type="entry name" value="AMINO-ACID ACETYLTRANSFERASE NAGS1, CHLOROPLASTIC-RELATED"/>
    <property type="match status" value="1"/>
</dbReference>
<dbReference type="Gene3D" id="3.40.630.30">
    <property type="match status" value="1"/>
</dbReference>
<dbReference type="Proteomes" id="UP001062263">
    <property type="component" value="Chromosome"/>
</dbReference>
<evidence type="ECO:0000256" key="2">
    <source>
        <dbReference type="ARBA" id="ARBA00022679"/>
    </source>
</evidence>
<organism evidence="5 6">
    <name type="scientific">Akkermansia biwaensis</name>
    <dbReference type="NCBI Taxonomy" id="2946555"/>
    <lineage>
        <taxon>Bacteria</taxon>
        <taxon>Pseudomonadati</taxon>
        <taxon>Verrucomicrobiota</taxon>
        <taxon>Verrucomicrobiia</taxon>
        <taxon>Verrucomicrobiales</taxon>
        <taxon>Akkermansiaceae</taxon>
        <taxon>Akkermansia</taxon>
    </lineage>
</organism>
<dbReference type="Pfam" id="PF00583">
    <property type="entry name" value="Acetyltransf_1"/>
    <property type="match status" value="1"/>
</dbReference>
<dbReference type="CDD" id="cd04301">
    <property type="entry name" value="NAT_SF"/>
    <property type="match status" value="1"/>
</dbReference>
<evidence type="ECO:0000256" key="3">
    <source>
        <dbReference type="ARBA" id="ARBA00023315"/>
    </source>
</evidence>
<dbReference type="PANTHER" id="PTHR30602">
    <property type="entry name" value="AMINO-ACID ACETYLTRANSFERASE"/>
    <property type="match status" value="1"/>
</dbReference>
<keyword evidence="6" id="KW-1185">Reference proteome</keyword>
<keyword evidence="3" id="KW-0012">Acyltransferase</keyword>
<protein>
    <recommendedName>
        <fullName evidence="4">N-acetyltransferase domain-containing protein</fullName>
    </recommendedName>
</protein>
<dbReference type="PROSITE" id="PS51186">
    <property type="entry name" value="GNAT"/>
    <property type="match status" value="1"/>
</dbReference>
<evidence type="ECO:0000256" key="1">
    <source>
        <dbReference type="ARBA" id="ARBA00004730"/>
    </source>
</evidence>
<proteinExistence type="predicted"/>
<dbReference type="SUPFAM" id="SSF53633">
    <property type="entry name" value="Carbamate kinase-like"/>
    <property type="match status" value="1"/>
</dbReference>
<dbReference type="InterPro" id="IPR010167">
    <property type="entry name" value="NH2A_AcTrfase"/>
</dbReference>
<keyword evidence="2" id="KW-0808">Transferase</keyword>
<evidence type="ECO:0000259" key="4">
    <source>
        <dbReference type="PROSITE" id="PS51186"/>
    </source>
</evidence>
<dbReference type="InterPro" id="IPR036393">
    <property type="entry name" value="AceGlu_kinase-like_sf"/>
</dbReference>
<evidence type="ECO:0000313" key="5">
    <source>
        <dbReference type="EMBL" id="BDL44969.1"/>
    </source>
</evidence>
<comment type="pathway">
    <text evidence="1">Amino-acid biosynthesis; L-arginine biosynthesis.</text>
</comment>
<gene>
    <name evidence="5" type="ORF">Abiwalacus_25430</name>
</gene>
<name>A0ABN6QK07_9BACT</name>
<dbReference type="EMBL" id="AP025943">
    <property type="protein sequence ID" value="BDL44969.1"/>
    <property type="molecule type" value="Genomic_DNA"/>
</dbReference>
<accession>A0ABN6QK07</accession>
<feature type="domain" description="N-acetyltransferase" evidence="4">
    <location>
        <begin position="217"/>
        <end position="366"/>
    </location>
</feature>
<reference evidence="5" key="1">
    <citation type="submission" date="2022-06" db="EMBL/GenBank/DDBJ databases">
        <title>Akkermansia biwalacus sp. nov., an anaerobic mucin-degrading bacterium isolated from human intestine.</title>
        <authorList>
            <person name="Kobayashi Y."/>
            <person name="Inoue S."/>
            <person name="Kawahara T."/>
            <person name="Kohda N."/>
        </authorList>
    </citation>
    <scope>NUCLEOTIDE SEQUENCE</scope>
    <source>
        <strain evidence="5">WON2089</strain>
    </source>
</reference>
<dbReference type="InterPro" id="IPR000182">
    <property type="entry name" value="GNAT_dom"/>
</dbReference>
<dbReference type="Gene3D" id="3.40.1160.10">
    <property type="entry name" value="Acetylglutamate kinase-like"/>
    <property type="match status" value="1"/>
</dbReference>
<evidence type="ECO:0000313" key="6">
    <source>
        <dbReference type="Proteomes" id="UP001062263"/>
    </source>
</evidence>